<organism evidence="3 4">
    <name type="scientific">Gossypium harknessii</name>
    <dbReference type="NCBI Taxonomy" id="34285"/>
    <lineage>
        <taxon>Eukaryota</taxon>
        <taxon>Viridiplantae</taxon>
        <taxon>Streptophyta</taxon>
        <taxon>Embryophyta</taxon>
        <taxon>Tracheophyta</taxon>
        <taxon>Spermatophyta</taxon>
        <taxon>Magnoliopsida</taxon>
        <taxon>eudicotyledons</taxon>
        <taxon>Gunneridae</taxon>
        <taxon>Pentapetalae</taxon>
        <taxon>rosids</taxon>
        <taxon>malvids</taxon>
        <taxon>Malvales</taxon>
        <taxon>Malvaceae</taxon>
        <taxon>Malvoideae</taxon>
        <taxon>Gossypium</taxon>
    </lineage>
</organism>
<dbReference type="Pfam" id="PF14111">
    <property type="entry name" value="DUF4283"/>
    <property type="match status" value="1"/>
</dbReference>
<dbReference type="PANTHER" id="PTHR31286:SF153">
    <property type="entry name" value="DUF4283 DOMAIN PROTEIN"/>
    <property type="match status" value="1"/>
</dbReference>
<evidence type="ECO:0000313" key="3">
    <source>
        <dbReference type="EMBL" id="MBA0792610.1"/>
    </source>
</evidence>
<proteinExistence type="predicted"/>
<dbReference type="Proteomes" id="UP000593560">
    <property type="component" value="Unassembled WGS sequence"/>
</dbReference>
<dbReference type="PANTHER" id="PTHR31286">
    <property type="entry name" value="GLYCINE-RICH CELL WALL STRUCTURAL PROTEIN 1.8-LIKE"/>
    <property type="match status" value="1"/>
</dbReference>
<dbReference type="InterPro" id="IPR025836">
    <property type="entry name" value="Zn_knuckle_CX2CX4HX4C"/>
</dbReference>
<evidence type="ECO:0008006" key="5">
    <source>
        <dbReference type="Google" id="ProtNLM"/>
    </source>
</evidence>
<dbReference type="AlphaFoldDB" id="A0A7J9G4W1"/>
<evidence type="ECO:0000259" key="1">
    <source>
        <dbReference type="Pfam" id="PF14111"/>
    </source>
</evidence>
<feature type="domain" description="Zinc knuckle CX2CX4HX4C" evidence="2">
    <location>
        <begin position="174"/>
        <end position="221"/>
    </location>
</feature>
<dbReference type="EMBL" id="JABFAD010000002">
    <property type="protein sequence ID" value="MBA0792610.1"/>
    <property type="molecule type" value="Genomic_DNA"/>
</dbReference>
<sequence length="270" mass="31399">MEEALADLRLTDEGDSREMEAWEIEKEVVAGELFSKLCLVGCFLTATTINFQSMRTVMANLWHPLGGISIMEVEEKRFVFQFYCEIDFDRVVKGTPWTFNNHLLVFHHLKQGEGPLEVDLLFTSLWIQIHNFPPGMFMATIAKQFGDFIGTFVDYDVKTIAAGLRNYMWIRVKIDIRQSLKRKKKLIVVKKEFFATFKYERLTTFYFLCGKLGHSENCCPKRMIEGRKELPLEWDISLKASPRQAATGSSIWLRDLIEFWGKNQGISRNE</sequence>
<accession>A0A7J9G4W1</accession>
<dbReference type="OrthoDB" id="1707487at2759"/>
<reference evidence="3 4" key="1">
    <citation type="journal article" date="2019" name="Genome Biol. Evol.">
        <title>Insights into the evolution of the New World diploid cottons (Gossypium, subgenus Houzingenia) based on genome sequencing.</title>
        <authorList>
            <person name="Grover C.E."/>
            <person name="Arick M.A. 2nd"/>
            <person name="Thrash A."/>
            <person name="Conover J.L."/>
            <person name="Sanders W.S."/>
            <person name="Peterson D.G."/>
            <person name="Frelichowski J.E."/>
            <person name="Scheffler J.A."/>
            <person name="Scheffler B.E."/>
            <person name="Wendel J.F."/>
        </authorList>
    </citation>
    <scope>NUCLEOTIDE SEQUENCE [LARGE SCALE GENOMIC DNA]</scope>
    <source>
        <strain evidence="3">0</strain>
        <tissue evidence="3">Leaf</tissue>
    </source>
</reference>
<dbReference type="Pfam" id="PF14392">
    <property type="entry name" value="zf-CCHC_4"/>
    <property type="match status" value="1"/>
</dbReference>
<keyword evidence="4" id="KW-1185">Reference proteome</keyword>
<dbReference type="InterPro" id="IPR040256">
    <property type="entry name" value="At4g02000-like"/>
</dbReference>
<feature type="domain" description="DUF4283" evidence="1">
    <location>
        <begin position="36"/>
        <end position="115"/>
    </location>
</feature>
<name>A0A7J9G4W1_9ROSI</name>
<feature type="non-terminal residue" evidence="3">
    <location>
        <position position="270"/>
    </location>
</feature>
<evidence type="ECO:0000313" key="4">
    <source>
        <dbReference type="Proteomes" id="UP000593560"/>
    </source>
</evidence>
<gene>
    <name evidence="3" type="ORF">Gohar_017094</name>
</gene>
<evidence type="ECO:0000259" key="2">
    <source>
        <dbReference type="Pfam" id="PF14392"/>
    </source>
</evidence>
<protein>
    <recommendedName>
        <fullName evidence="5">DUF4283 domain-containing protein</fullName>
    </recommendedName>
</protein>
<comment type="caution">
    <text evidence="3">The sequence shown here is derived from an EMBL/GenBank/DDBJ whole genome shotgun (WGS) entry which is preliminary data.</text>
</comment>
<dbReference type="InterPro" id="IPR025558">
    <property type="entry name" value="DUF4283"/>
</dbReference>